<organism evidence="1 2">
    <name type="scientific">Fulvimarina manganoxydans</name>
    <dbReference type="NCBI Taxonomy" id="937218"/>
    <lineage>
        <taxon>Bacteria</taxon>
        <taxon>Pseudomonadati</taxon>
        <taxon>Pseudomonadota</taxon>
        <taxon>Alphaproteobacteria</taxon>
        <taxon>Hyphomicrobiales</taxon>
        <taxon>Aurantimonadaceae</taxon>
        <taxon>Fulvimarina</taxon>
    </lineage>
</organism>
<protein>
    <submittedName>
        <fullName evidence="1">Uncharacterized protein</fullName>
    </submittedName>
</protein>
<dbReference type="AlphaFoldDB" id="A0A1W2BC41"/>
<evidence type="ECO:0000313" key="2">
    <source>
        <dbReference type="Proteomes" id="UP000192656"/>
    </source>
</evidence>
<dbReference type="RefSeq" id="WP_084409704.1">
    <property type="nucleotide sequence ID" value="NZ_FWXR01000006.1"/>
</dbReference>
<accession>A0A1W2BC41</accession>
<dbReference type="OrthoDB" id="8382332at2"/>
<name>A0A1W2BC41_9HYPH</name>
<evidence type="ECO:0000313" key="1">
    <source>
        <dbReference type="EMBL" id="SMC70476.1"/>
    </source>
</evidence>
<proteinExistence type="predicted"/>
<dbReference type="STRING" id="937218.SAMN06297251_10641"/>
<gene>
    <name evidence="1" type="ORF">SAMN06297251_10641</name>
</gene>
<keyword evidence="2" id="KW-1185">Reference proteome</keyword>
<dbReference type="Proteomes" id="UP000192656">
    <property type="component" value="Unassembled WGS sequence"/>
</dbReference>
<dbReference type="EMBL" id="FWXR01000006">
    <property type="protein sequence ID" value="SMC70476.1"/>
    <property type="molecule type" value="Genomic_DNA"/>
</dbReference>
<sequence>MSTITASVPVGGTTGHDHETTAAIDEAARWLAFEPSPPSPLVPALRRRFGLSVVDACAAIKEARLIRGRAL</sequence>
<reference evidence="1 2" key="1">
    <citation type="submission" date="2017-04" db="EMBL/GenBank/DDBJ databases">
        <authorList>
            <person name="Afonso C.L."/>
            <person name="Miller P.J."/>
            <person name="Scott M.A."/>
            <person name="Spackman E."/>
            <person name="Goraichik I."/>
            <person name="Dimitrov K.M."/>
            <person name="Suarez D.L."/>
            <person name="Swayne D.E."/>
        </authorList>
    </citation>
    <scope>NUCLEOTIDE SEQUENCE [LARGE SCALE GENOMIC DNA]</scope>
    <source>
        <strain evidence="1 2">CGMCC 1.10972</strain>
    </source>
</reference>